<dbReference type="GO" id="GO:0008483">
    <property type="term" value="F:transaminase activity"/>
    <property type="evidence" value="ECO:0007669"/>
    <property type="project" value="UniProtKB-KW"/>
</dbReference>
<dbReference type="EMBL" id="DVFK01000021">
    <property type="protein sequence ID" value="HIQ67179.1"/>
    <property type="molecule type" value="Genomic_DNA"/>
</dbReference>
<dbReference type="Proteomes" id="UP000886796">
    <property type="component" value="Unassembled WGS sequence"/>
</dbReference>
<dbReference type="CDD" id="cd00609">
    <property type="entry name" value="AAT_like"/>
    <property type="match status" value="1"/>
</dbReference>
<dbReference type="InterPro" id="IPR036388">
    <property type="entry name" value="WH-like_DNA-bd_sf"/>
</dbReference>
<dbReference type="InterPro" id="IPR015421">
    <property type="entry name" value="PyrdxlP-dep_Trfase_major"/>
</dbReference>
<reference evidence="7" key="1">
    <citation type="submission" date="2020-10" db="EMBL/GenBank/DDBJ databases">
        <authorList>
            <person name="Gilroy R."/>
        </authorList>
    </citation>
    <scope>NUCLEOTIDE SEQUENCE</scope>
    <source>
        <strain evidence="7">13361</strain>
    </source>
</reference>
<sequence length="451" mass="51058">MLTYQLKKQPGLPLYEALYRCIREDIRTGKLRPGERLPSKRSLCAHLKVSKITVENAYNQLLAEGYISSREKVGYFVEAVQQLPPQTPKASQTPPPEGKLLDLSGNGSPRFPFTVWSRLQRQVLLDYGQKLLLPLPNQGIGELRQAIAWHLGAFRGLEVNPEDIFVGAGTDFLYNLLVQLLGRDKCYGVEEPGYSKIYDIYRCAGARCTLLSMDKSGVLPDEATQVLHISPAHHFPTGLVTPLSRRRELLRWAAAEAGRYIIEDDYDSEFRFAGRPLPTLKAMDTAGRVIYINSFTKSLAPSIRISYMILPSGLMQALQARLGFYAGTVPSFEQYTLARFIREGYFEKHINRMRKFYKARRDTLLELVAQCPRRLQVLEEGAGLHFLLRVDTALTDPELVAFCAKKGLKVRCLSQYYRETPPENCRGYLVINYSGLRDEDTAILANVIKTL</sequence>
<dbReference type="Gene3D" id="3.40.640.10">
    <property type="entry name" value="Type I PLP-dependent aspartate aminotransferase-like (Major domain)"/>
    <property type="match status" value="1"/>
</dbReference>
<keyword evidence="3" id="KW-0805">Transcription regulation</keyword>
<comment type="caution">
    <text evidence="7">The sequence shown here is derived from an EMBL/GenBank/DDBJ whole genome shotgun (WGS) entry which is preliminary data.</text>
</comment>
<gene>
    <name evidence="7" type="ORF">IAB74_01545</name>
</gene>
<keyword evidence="2" id="KW-0663">Pyridoxal phosphate</keyword>
<keyword evidence="5" id="KW-0804">Transcription</keyword>
<evidence type="ECO:0000313" key="8">
    <source>
        <dbReference type="Proteomes" id="UP000886796"/>
    </source>
</evidence>
<keyword evidence="7" id="KW-0808">Transferase</keyword>
<evidence type="ECO:0000256" key="1">
    <source>
        <dbReference type="ARBA" id="ARBA00005384"/>
    </source>
</evidence>
<evidence type="ECO:0000259" key="6">
    <source>
        <dbReference type="PROSITE" id="PS50949"/>
    </source>
</evidence>
<dbReference type="PRINTS" id="PR00035">
    <property type="entry name" value="HTHGNTR"/>
</dbReference>
<keyword evidence="7" id="KW-0032">Aminotransferase</keyword>
<proteinExistence type="inferred from homology"/>
<dbReference type="PANTHER" id="PTHR46577">
    <property type="entry name" value="HTH-TYPE TRANSCRIPTIONAL REGULATORY PROTEIN GABR"/>
    <property type="match status" value="1"/>
</dbReference>
<dbReference type="SMART" id="SM00345">
    <property type="entry name" value="HTH_GNTR"/>
    <property type="match status" value="1"/>
</dbReference>
<dbReference type="InterPro" id="IPR051446">
    <property type="entry name" value="HTH_trans_reg/aminotransferase"/>
</dbReference>
<dbReference type="PANTHER" id="PTHR46577:SF1">
    <property type="entry name" value="HTH-TYPE TRANSCRIPTIONAL REGULATORY PROTEIN GABR"/>
    <property type="match status" value="1"/>
</dbReference>
<comment type="similarity">
    <text evidence="1">In the C-terminal section; belongs to the class-I pyridoxal-phosphate-dependent aminotransferase family.</text>
</comment>
<organism evidence="7 8">
    <name type="scientific">Candidatus Faecousia excrementigallinarum</name>
    <dbReference type="NCBI Taxonomy" id="2840806"/>
    <lineage>
        <taxon>Bacteria</taxon>
        <taxon>Bacillati</taxon>
        <taxon>Bacillota</taxon>
        <taxon>Clostridia</taxon>
        <taxon>Eubacteriales</taxon>
        <taxon>Oscillospiraceae</taxon>
        <taxon>Faecousia</taxon>
    </lineage>
</organism>
<dbReference type="InterPro" id="IPR004839">
    <property type="entry name" value="Aminotransferase_I/II_large"/>
</dbReference>
<dbReference type="Pfam" id="PF00392">
    <property type="entry name" value="GntR"/>
    <property type="match status" value="1"/>
</dbReference>
<dbReference type="GO" id="GO:0003677">
    <property type="term" value="F:DNA binding"/>
    <property type="evidence" value="ECO:0007669"/>
    <property type="project" value="UniProtKB-KW"/>
</dbReference>
<evidence type="ECO:0000256" key="4">
    <source>
        <dbReference type="ARBA" id="ARBA00023125"/>
    </source>
</evidence>
<dbReference type="InterPro" id="IPR036390">
    <property type="entry name" value="WH_DNA-bd_sf"/>
</dbReference>
<keyword evidence="4" id="KW-0238">DNA-binding</keyword>
<evidence type="ECO:0000256" key="5">
    <source>
        <dbReference type="ARBA" id="ARBA00023163"/>
    </source>
</evidence>
<dbReference type="GO" id="GO:0030170">
    <property type="term" value="F:pyridoxal phosphate binding"/>
    <property type="evidence" value="ECO:0007669"/>
    <property type="project" value="InterPro"/>
</dbReference>
<accession>A0A9D0Z1G4</accession>
<feature type="domain" description="HTH gntR-type" evidence="6">
    <location>
        <begin position="12"/>
        <end position="80"/>
    </location>
</feature>
<dbReference type="AlphaFoldDB" id="A0A9D0Z1G4"/>
<evidence type="ECO:0000256" key="2">
    <source>
        <dbReference type="ARBA" id="ARBA00022898"/>
    </source>
</evidence>
<protein>
    <submittedName>
        <fullName evidence="7">PLP-dependent aminotransferase family protein</fullName>
    </submittedName>
</protein>
<dbReference type="PROSITE" id="PS50949">
    <property type="entry name" value="HTH_GNTR"/>
    <property type="match status" value="1"/>
</dbReference>
<dbReference type="SUPFAM" id="SSF53383">
    <property type="entry name" value="PLP-dependent transferases"/>
    <property type="match status" value="1"/>
</dbReference>
<evidence type="ECO:0000313" key="7">
    <source>
        <dbReference type="EMBL" id="HIQ67179.1"/>
    </source>
</evidence>
<reference evidence="7" key="2">
    <citation type="journal article" date="2021" name="PeerJ">
        <title>Extensive microbial diversity within the chicken gut microbiome revealed by metagenomics and culture.</title>
        <authorList>
            <person name="Gilroy R."/>
            <person name="Ravi A."/>
            <person name="Getino M."/>
            <person name="Pursley I."/>
            <person name="Horton D.L."/>
            <person name="Alikhan N.F."/>
            <person name="Baker D."/>
            <person name="Gharbi K."/>
            <person name="Hall N."/>
            <person name="Watson M."/>
            <person name="Adriaenssens E.M."/>
            <person name="Foster-Nyarko E."/>
            <person name="Jarju S."/>
            <person name="Secka A."/>
            <person name="Antonio M."/>
            <person name="Oren A."/>
            <person name="Chaudhuri R.R."/>
            <person name="La Ragione R."/>
            <person name="Hildebrand F."/>
            <person name="Pallen M.J."/>
        </authorList>
    </citation>
    <scope>NUCLEOTIDE SEQUENCE</scope>
    <source>
        <strain evidence="7">13361</strain>
    </source>
</reference>
<dbReference type="SUPFAM" id="SSF46785">
    <property type="entry name" value="Winged helix' DNA-binding domain"/>
    <property type="match status" value="1"/>
</dbReference>
<dbReference type="GO" id="GO:0003700">
    <property type="term" value="F:DNA-binding transcription factor activity"/>
    <property type="evidence" value="ECO:0007669"/>
    <property type="project" value="InterPro"/>
</dbReference>
<dbReference type="Pfam" id="PF00155">
    <property type="entry name" value="Aminotran_1_2"/>
    <property type="match status" value="1"/>
</dbReference>
<dbReference type="InterPro" id="IPR000524">
    <property type="entry name" value="Tscrpt_reg_HTH_GntR"/>
</dbReference>
<dbReference type="Gene3D" id="1.10.10.10">
    <property type="entry name" value="Winged helix-like DNA-binding domain superfamily/Winged helix DNA-binding domain"/>
    <property type="match status" value="1"/>
</dbReference>
<name>A0A9D0Z1G4_9FIRM</name>
<dbReference type="CDD" id="cd07377">
    <property type="entry name" value="WHTH_GntR"/>
    <property type="match status" value="1"/>
</dbReference>
<evidence type="ECO:0000256" key="3">
    <source>
        <dbReference type="ARBA" id="ARBA00023015"/>
    </source>
</evidence>
<dbReference type="InterPro" id="IPR015424">
    <property type="entry name" value="PyrdxlP-dep_Trfase"/>
</dbReference>